<accession>A0A2G8K613</accession>
<evidence type="ECO:0000256" key="1">
    <source>
        <dbReference type="SAM" id="MobiDB-lite"/>
    </source>
</evidence>
<dbReference type="InterPro" id="IPR036058">
    <property type="entry name" value="Kazal_dom_sf"/>
</dbReference>
<feature type="compositionally biased region" description="Low complexity" evidence="1">
    <location>
        <begin position="121"/>
        <end position="144"/>
    </location>
</feature>
<dbReference type="Pfam" id="PF07648">
    <property type="entry name" value="Kazal_2"/>
    <property type="match status" value="1"/>
</dbReference>
<evidence type="ECO:0000313" key="3">
    <source>
        <dbReference type="EMBL" id="PIK43441.1"/>
    </source>
</evidence>
<keyword evidence="4" id="KW-1185">Reference proteome</keyword>
<feature type="region of interest" description="Disordered" evidence="1">
    <location>
        <begin position="108"/>
        <end position="144"/>
    </location>
</feature>
<evidence type="ECO:0000313" key="4">
    <source>
        <dbReference type="Proteomes" id="UP000230750"/>
    </source>
</evidence>
<dbReference type="InterPro" id="IPR002350">
    <property type="entry name" value="Kazal_dom"/>
</dbReference>
<dbReference type="SMART" id="SM00280">
    <property type="entry name" value="KAZAL"/>
    <property type="match status" value="1"/>
</dbReference>
<reference evidence="3 4" key="1">
    <citation type="journal article" date="2017" name="PLoS Biol.">
        <title>The sea cucumber genome provides insights into morphological evolution and visceral regeneration.</title>
        <authorList>
            <person name="Zhang X."/>
            <person name="Sun L."/>
            <person name="Yuan J."/>
            <person name="Sun Y."/>
            <person name="Gao Y."/>
            <person name="Zhang L."/>
            <person name="Li S."/>
            <person name="Dai H."/>
            <person name="Hamel J.F."/>
            <person name="Liu C."/>
            <person name="Yu Y."/>
            <person name="Liu S."/>
            <person name="Lin W."/>
            <person name="Guo K."/>
            <person name="Jin S."/>
            <person name="Xu P."/>
            <person name="Storey K.B."/>
            <person name="Huan P."/>
            <person name="Zhang T."/>
            <person name="Zhou Y."/>
            <person name="Zhang J."/>
            <person name="Lin C."/>
            <person name="Li X."/>
            <person name="Xing L."/>
            <person name="Huo D."/>
            <person name="Sun M."/>
            <person name="Wang L."/>
            <person name="Mercier A."/>
            <person name="Li F."/>
            <person name="Yang H."/>
            <person name="Xiang J."/>
        </authorList>
    </citation>
    <scope>NUCLEOTIDE SEQUENCE [LARGE SCALE GENOMIC DNA]</scope>
    <source>
        <strain evidence="3">Shaxun</strain>
        <tissue evidence="3">Muscle</tissue>
    </source>
</reference>
<gene>
    <name evidence="3" type="ORF">BSL78_19727</name>
</gene>
<comment type="caution">
    <text evidence="3">The sequence shown here is derived from an EMBL/GenBank/DDBJ whole genome shotgun (WGS) entry which is preliminary data.</text>
</comment>
<dbReference type="EMBL" id="MRZV01000851">
    <property type="protein sequence ID" value="PIK43441.1"/>
    <property type="molecule type" value="Genomic_DNA"/>
</dbReference>
<proteinExistence type="predicted"/>
<dbReference type="Proteomes" id="UP000230750">
    <property type="component" value="Unassembled WGS sequence"/>
</dbReference>
<feature type="domain" description="Kazal-like" evidence="2">
    <location>
        <begin position="22"/>
        <end position="77"/>
    </location>
</feature>
<evidence type="ECO:0000259" key="2">
    <source>
        <dbReference type="PROSITE" id="PS51465"/>
    </source>
</evidence>
<dbReference type="OrthoDB" id="126772at2759"/>
<dbReference type="SUPFAM" id="SSF100895">
    <property type="entry name" value="Kazal-type serine protease inhibitors"/>
    <property type="match status" value="1"/>
</dbReference>
<dbReference type="CDD" id="cd00104">
    <property type="entry name" value="KAZAL_FS"/>
    <property type="match status" value="1"/>
</dbReference>
<protein>
    <recommendedName>
        <fullName evidence="2">Kazal-like domain-containing protein</fullName>
    </recommendedName>
</protein>
<organism evidence="3 4">
    <name type="scientific">Stichopus japonicus</name>
    <name type="common">Sea cucumber</name>
    <dbReference type="NCBI Taxonomy" id="307972"/>
    <lineage>
        <taxon>Eukaryota</taxon>
        <taxon>Metazoa</taxon>
        <taxon>Echinodermata</taxon>
        <taxon>Eleutherozoa</taxon>
        <taxon>Echinozoa</taxon>
        <taxon>Holothuroidea</taxon>
        <taxon>Aspidochirotacea</taxon>
        <taxon>Aspidochirotida</taxon>
        <taxon>Stichopodidae</taxon>
        <taxon>Apostichopus</taxon>
    </lineage>
</organism>
<sequence>MQYKYSASCVNFTQLHSFISMNESLFTCQRSRCLQKRSHLPVCGTNGITFTNICRLIIANRTTSIPINMAYRGPCDGRATCRGAACSTGPQLNWEWIDGRIQGRLKDLNGGLNTPGEIPTNEKSLTSSELLSNSTSGSSESKLQ</sequence>
<dbReference type="Gene3D" id="3.30.60.30">
    <property type="match status" value="1"/>
</dbReference>
<dbReference type="AlphaFoldDB" id="A0A2G8K613"/>
<name>A0A2G8K613_STIJA</name>
<dbReference type="PROSITE" id="PS51465">
    <property type="entry name" value="KAZAL_2"/>
    <property type="match status" value="1"/>
</dbReference>